<keyword evidence="2" id="KW-1185">Reference proteome</keyword>
<proteinExistence type="predicted"/>
<protein>
    <submittedName>
        <fullName evidence="1">Uncharacterized protein</fullName>
    </submittedName>
</protein>
<organism evidence="1 2">
    <name type="scientific">Mesorhizobium neociceri</name>
    <dbReference type="NCBI Taxonomy" id="1307853"/>
    <lineage>
        <taxon>Bacteria</taxon>
        <taxon>Pseudomonadati</taxon>
        <taxon>Pseudomonadota</taxon>
        <taxon>Alphaproteobacteria</taxon>
        <taxon>Hyphomicrobiales</taxon>
        <taxon>Phyllobacteriaceae</taxon>
        <taxon>Mesorhizobium</taxon>
    </lineage>
</organism>
<comment type="caution">
    <text evidence="1">The sequence shown here is derived from an EMBL/GenBank/DDBJ whole genome shotgun (WGS) entry which is preliminary data.</text>
</comment>
<accession>A0A838BBZ6</accession>
<sequence length="65" mass="7182">MRFAAMQDPCDQWIVYDLISALPAELGGRLLMGLTRSEAEEIAEQANTGFIRQPTRPPVPHPGFA</sequence>
<dbReference type="EMBL" id="JACDTY010000015">
    <property type="protein sequence ID" value="MBA1143559.1"/>
    <property type="molecule type" value="Genomic_DNA"/>
</dbReference>
<dbReference type="AlphaFoldDB" id="A0A838BBZ6"/>
<name>A0A838BBZ6_9HYPH</name>
<evidence type="ECO:0000313" key="1">
    <source>
        <dbReference type="EMBL" id="MBA1143559.1"/>
    </source>
</evidence>
<dbReference type="Proteomes" id="UP000558284">
    <property type="component" value="Unassembled WGS sequence"/>
</dbReference>
<gene>
    <name evidence="1" type="ORF">H0241_25375</name>
</gene>
<evidence type="ECO:0000313" key="2">
    <source>
        <dbReference type="Proteomes" id="UP000558284"/>
    </source>
</evidence>
<reference evidence="1 2" key="1">
    <citation type="submission" date="2020-07" db="EMBL/GenBank/DDBJ databases">
        <title>Definition of the novel symbiovar canariense within Mesorhizobium novociceri, a new species of genus Mesorhizobium nodulating Cicer canariense in the Caldera de Taburiente National Park (La Palma, Canary Islands).</title>
        <authorList>
            <person name="Leon-Barrios M."/>
            <person name="Perez-Yepez J."/>
            <person name="Flores-Felix J.D."/>
            <person name="Ramirez-Baena M.H."/>
            <person name="Pulido-Suarez L."/>
            <person name="Igual J.M."/>
            <person name="Velazquez E."/>
            <person name="Peix A."/>
        </authorList>
    </citation>
    <scope>NUCLEOTIDE SEQUENCE [LARGE SCALE GENOMIC DNA]</scope>
    <source>
        <strain evidence="1 2">CCANP35</strain>
    </source>
</reference>
<dbReference type="RefSeq" id="WP_181060580.1">
    <property type="nucleotide sequence ID" value="NZ_JACDTY010000015.1"/>
</dbReference>